<reference evidence="1" key="1">
    <citation type="submission" date="2021-06" db="EMBL/GenBank/DDBJ databases">
        <title>Vibrio nov. sp., novel gut bacterium isolated from Yellow Sea oyster.</title>
        <authorList>
            <person name="Muhammad N."/>
            <person name="Nguyen T.H."/>
            <person name="Lee Y.-J."/>
            <person name="Ko J."/>
            <person name="Kim S.-G."/>
        </authorList>
    </citation>
    <scope>NUCLEOTIDE SEQUENCE</scope>
    <source>
        <strain evidence="1">OG9-811</strain>
    </source>
</reference>
<organism evidence="1 2">
    <name type="scientific">Vibrio ostreae</name>
    <dbReference type="NCBI Taxonomy" id="2841925"/>
    <lineage>
        <taxon>Bacteria</taxon>
        <taxon>Pseudomonadati</taxon>
        <taxon>Pseudomonadota</taxon>
        <taxon>Gammaproteobacteria</taxon>
        <taxon>Vibrionales</taxon>
        <taxon>Vibrionaceae</taxon>
        <taxon>Vibrio</taxon>
    </lineage>
</organism>
<dbReference type="KEGG" id="vos:KNV97_13495"/>
<dbReference type="EMBL" id="CP076643">
    <property type="protein sequence ID" value="QXO19196.1"/>
    <property type="molecule type" value="Genomic_DNA"/>
</dbReference>
<accession>A0A975UEC0</accession>
<name>A0A975UEC0_9VIBR</name>
<gene>
    <name evidence="1" type="ORF">KNV97_13495</name>
</gene>
<keyword evidence="2" id="KW-1185">Reference proteome</keyword>
<dbReference type="RefSeq" id="WP_218563344.1">
    <property type="nucleotide sequence ID" value="NZ_CP076643.1"/>
</dbReference>
<protein>
    <submittedName>
        <fullName evidence="1">Uncharacterized protein</fullName>
    </submittedName>
</protein>
<proteinExistence type="predicted"/>
<dbReference type="AlphaFoldDB" id="A0A975UEC0"/>
<dbReference type="Proteomes" id="UP000694232">
    <property type="component" value="Chromosome 1"/>
</dbReference>
<sequence>MSFQLKALELLGAKEHLRDYLNDLVNWVEFIRRYDMAKDEQRYWRNYFGLEHTFENEIEL</sequence>
<evidence type="ECO:0000313" key="2">
    <source>
        <dbReference type="Proteomes" id="UP000694232"/>
    </source>
</evidence>
<evidence type="ECO:0000313" key="1">
    <source>
        <dbReference type="EMBL" id="QXO19196.1"/>
    </source>
</evidence>